<dbReference type="CDD" id="cd22624">
    <property type="entry name" value="Kunitz_HAI1_2-like"/>
    <property type="match status" value="1"/>
</dbReference>
<dbReference type="GO" id="GO:0060429">
    <property type="term" value="P:epithelium development"/>
    <property type="evidence" value="ECO:0007669"/>
    <property type="project" value="TreeGrafter"/>
</dbReference>
<feature type="disulfide bond" evidence="2">
    <location>
        <begin position="235"/>
        <end position="250"/>
    </location>
</feature>
<dbReference type="PANTHER" id="PTHR46750">
    <property type="entry name" value="KUNITZ-TYPE PROTEASE INHIBITOR 1"/>
    <property type="match status" value="1"/>
</dbReference>
<feature type="domain" description="BPTI/Kunitz inhibitor" evidence="4">
    <location>
        <begin position="143"/>
        <end position="193"/>
    </location>
</feature>
<dbReference type="Gene3D" id="4.10.410.10">
    <property type="entry name" value="Pancreatic trypsin inhibitor Kunitz domain"/>
    <property type="match status" value="2"/>
</dbReference>
<dbReference type="CDD" id="cd00112">
    <property type="entry name" value="LDLa"/>
    <property type="match status" value="1"/>
</dbReference>
<keyword evidence="3" id="KW-0472">Membrane</keyword>
<dbReference type="PROSITE" id="PS50279">
    <property type="entry name" value="BPTI_KUNITZ_2"/>
    <property type="match status" value="2"/>
</dbReference>
<sequence length="405" mass="44321">MYQAYPSDQRRRRFVKKKGFSSYILSSVFAKYLGALEEIPGDEDKHPIANGGPARVMQPGQVLMLNGLESRDDKAIISYKWSLLKGDSSAVIKKTAMDDQVMVTNLKSGVYVFQLIVTDSIGQSDTTQVKVHVLDAEESDSYCRAPLKIGPCRAAFPRWYYDLQAQDCKQFLFGGCRGNQNNYLYEKECSTACDGIAASASRSAPLPKGEVCGAPCEAEQFNCGDNCCVDGEPECDNVNQCSNGVDEKACRNLNLTFGRLLVIPVSEVKARCTEPPETGPCRASMSRWYYDPLQGKCLRFNFGGCRGNENNFAEEDSCMNTCRSVTDKDVFTTYVAGRSGASTDKGTAVIAVVLAVAILILLAVLGYCFVKRKKEPPRPPVAGATPVSTTEDTECLVYNSTTKPI</sequence>
<proteinExistence type="predicted"/>
<feature type="disulfide bond" evidence="2">
    <location>
        <begin position="216"/>
        <end position="228"/>
    </location>
</feature>
<name>A0A9Q1I192_CONCO</name>
<dbReference type="OrthoDB" id="2019384at2759"/>
<dbReference type="PROSITE" id="PS50068">
    <property type="entry name" value="LDLRA_2"/>
    <property type="match status" value="1"/>
</dbReference>
<dbReference type="InterPro" id="IPR035986">
    <property type="entry name" value="PKD_dom_sf"/>
</dbReference>
<evidence type="ECO:0000256" key="1">
    <source>
        <dbReference type="ARBA" id="ARBA00023157"/>
    </source>
</evidence>
<comment type="caution">
    <text evidence="5">The sequence shown here is derived from an EMBL/GenBank/DDBJ whole genome shotgun (WGS) entry which is preliminary data.</text>
</comment>
<evidence type="ECO:0000313" key="6">
    <source>
        <dbReference type="Proteomes" id="UP001152803"/>
    </source>
</evidence>
<dbReference type="InterPro" id="IPR013783">
    <property type="entry name" value="Ig-like_fold"/>
</dbReference>
<dbReference type="PRINTS" id="PR00759">
    <property type="entry name" value="BASICPTASE"/>
</dbReference>
<dbReference type="Gene3D" id="4.10.400.10">
    <property type="entry name" value="Low-density Lipoprotein Receptor"/>
    <property type="match status" value="1"/>
</dbReference>
<keyword evidence="1 2" id="KW-1015">Disulfide bond</keyword>
<dbReference type="SUPFAM" id="SSF49299">
    <property type="entry name" value="PKD domain"/>
    <property type="match status" value="1"/>
</dbReference>
<evidence type="ECO:0000256" key="2">
    <source>
        <dbReference type="PROSITE-ProRule" id="PRU00124"/>
    </source>
</evidence>
<dbReference type="InterPro" id="IPR002223">
    <property type="entry name" value="Kunitz_BPTI"/>
</dbReference>
<dbReference type="Pfam" id="PF00014">
    <property type="entry name" value="Kunitz_BPTI"/>
    <property type="match status" value="2"/>
</dbReference>
<dbReference type="InterPro" id="IPR036880">
    <property type="entry name" value="Kunitz_BPTI_sf"/>
</dbReference>
<dbReference type="Pfam" id="PF22352">
    <property type="entry name" value="K319L-like_PKD"/>
    <property type="match status" value="1"/>
</dbReference>
<reference evidence="5" key="1">
    <citation type="journal article" date="2023" name="Science">
        <title>Genome structures resolve the early diversification of teleost fishes.</title>
        <authorList>
            <person name="Parey E."/>
            <person name="Louis A."/>
            <person name="Montfort J."/>
            <person name="Bouchez O."/>
            <person name="Roques C."/>
            <person name="Iampietro C."/>
            <person name="Lluch J."/>
            <person name="Castinel A."/>
            <person name="Donnadieu C."/>
            <person name="Desvignes T."/>
            <person name="Floi Bucao C."/>
            <person name="Jouanno E."/>
            <person name="Wen M."/>
            <person name="Mejri S."/>
            <person name="Dirks R."/>
            <person name="Jansen H."/>
            <person name="Henkel C."/>
            <person name="Chen W.J."/>
            <person name="Zahm M."/>
            <person name="Cabau C."/>
            <person name="Klopp C."/>
            <person name="Thompson A.W."/>
            <person name="Robinson-Rechavi M."/>
            <person name="Braasch I."/>
            <person name="Lecointre G."/>
            <person name="Bobe J."/>
            <person name="Postlethwait J.H."/>
            <person name="Berthelot C."/>
            <person name="Roest Crollius H."/>
            <person name="Guiguen Y."/>
        </authorList>
    </citation>
    <scope>NUCLEOTIDE SEQUENCE</scope>
    <source>
        <strain evidence="5">Concon-B</strain>
    </source>
</reference>
<dbReference type="GO" id="GO:0030198">
    <property type="term" value="P:extracellular matrix organization"/>
    <property type="evidence" value="ECO:0007669"/>
    <property type="project" value="TreeGrafter"/>
</dbReference>
<dbReference type="CDD" id="cd00146">
    <property type="entry name" value="PKD"/>
    <property type="match status" value="1"/>
</dbReference>
<dbReference type="CDD" id="cd22623">
    <property type="entry name" value="Kunitz_HAI1_1-like"/>
    <property type="match status" value="1"/>
</dbReference>
<dbReference type="PANTHER" id="PTHR46750:SF1">
    <property type="entry name" value="KUNITZ-TYPE PROTEASE INHIBITOR 1"/>
    <property type="match status" value="1"/>
</dbReference>
<protein>
    <recommendedName>
        <fullName evidence="4">BPTI/Kunitz inhibitor domain-containing protein</fullName>
    </recommendedName>
</protein>
<dbReference type="InterPro" id="IPR020901">
    <property type="entry name" value="Prtase_inh_Kunz-CS"/>
</dbReference>
<dbReference type="EMBL" id="JAFJMO010000006">
    <property type="protein sequence ID" value="KAJ8274913.1"/>
    <property type="molecule type" value="Genomic_DNA"/>
</dbReference>
<evidence type="ECO:0000256" key="3">
    <source>
        <dbReference type="SAM" id="Phobius"/>
    </source>
</evidence>
<feature type="transmembrane region" description="Helical" evidence="3">
    <location>
        <begin position="348"/>
        <end position="370"/>
    </location>
</feature>
<feature type="disulfide bond" evidence="2">
    <location>
        <begin position="223"/>
        <end position="241"/>
    </location>
</feature>
<dbReference type="GO" id="GO:0004867">
    <property type="term" value="F:serine-type endopeptidase inhibitor activity"/>
    <property type="evidence" value="ECO:0007669"/>
    <property type="project" value="InterPro"/>
</dbReference>
<dbReference type="InterPro" id="IPR002172">
    <property type="entry name" value="LDrepeatLR_classA_rpt"/>
</dbReference>
<dbReference type="FunFam" id="4.10.410.10:FF:000006">
    <property type="entry name" value="Serine peptidase inhibitor, Kunitz type 1"/>
    <property type="match status" value="1"/>
</dbReference>
<gene>
    <name evidence="5" type="ORF">COCON_G00095380</name>
</gene>
<organism evidence="5 6">
    <name type="scientific">Conger conger</name>
    <name type="common">Conger eel</name>
    <name type="synonym">Muraena conger</name>
    <dbReference type="NCBI Taxonomy" id="82655"/>
    <lineage>
        <taxon>Eukaryota</taxon>
        <taxon>Metazoa</taxon>
        <taxon>Chordata</taxon>
        <taxon>Craniata</taxon>
        <taxon>Vertebrata</taxon>
        <taxon>Euteleostomi</taxon>
        <taxon>Actinopterygii</taxon>
        <taxon>Neopterygii</taxon>
        <taxon>Teleostei</taxon>
        <taxon>Anguilliformes</taxon>
        <taxon>Congridae</taxon>
        <taxon>Conger</taxon>
    </lineage>
</organism>
<dbReference type="Proteomes" id="UP001152803">
    <property type="component" value="Unassembled WGS sequence"/>
</dbReference>
<keyword evidence="6" id="KW-1185">Reference proteome</keyword>
<feature type="domain" description="BPTI/Kunitz inhibitor" evidence="4">
    <location>
        <begin position="272"/>
        <end position="322"/>
    </location>
</feature>
<dbReference type="SMART" id="SM00131">
    <property type="entry name" value="KU"/>
    <property type="match status" value="2"/>
</dbReference>
<dbReference type="InterPro" id="IPR036055">
    <property type="entry name" value="LDL_receptor-like_sf"/>
</dbReference>
<dbReference type="GO" id="GO:0008544">
    <property type="term" value="P:epidermis development"/>
    <property type="evidence" value="ECO:0007669"/>
    <property type="project" value="TreeGrafter"/>
</dbReference>
<dbReference type="Gene3D" id="2.60.40.10">
    <property type="entry name" value="Immunoglobulins"/>
    <property type="match status" value="1"/>
</dbReference>
<keyword evidence="3" id="KW-1133">Transmembrane helix</keyword>
<dbReference type="FunFam" id="4.10.410.10:FF:000017">
    <property type="entry name" value="papilin isoform X2"/>
    <property type="match status" value="1"/>
</dbReference>
<evidence type="ECO:0000313" key="5">
    <source>
        <dbReference type="EMBL" id="KAJ8274913.1"/>
    </source>
</evidence>
<accession>A0A9Q1I192</accession>
<dbReference type="SUPFAM" id="SSF57424">
    <property type="entry name" value="LDL receptor-like module"/>
    <property type="match status" value="1"/>
</dbReference>
<evidence type="ECO:0000259" key="4">
    <source>
        <dbReference type="PROSITE" id="PS50279"/>
    </source>
</evidence>
<dbReference type="PROSITE" id="PS00280">
    <property type="entry name" value="BPTI_KUNITZ_1"/>
    <property type="match status" value="2"/>
</dbReference>
<dbReference type="GO" id="GO:0005886">
    <property type="term" value="C:plasma membrane"/>
    <property type="evidence" value="ECO:0007669"/>
    <property type="project" value="TreeGrafter"/>
</dbReference>
<dbReference type="AlphaFoldDB" id="A0A9Q1I192"/>
<dbReference type="SUPFAM" id="SSF57362">
    <property type="entry name" value="BPTI-like"/>
    <property type="match status" value="2"/>
</dbReference>
<keyword evidence="3" id="KW-0812">Transmembrane</keyword>